<sequence length="80" mass="9009">MTNILACALSTMYYADHSMSIFIFNNYSINICMWRYFIARPFHLLIIQSTTSIALAPAPILGLLNWSSLLGLKGLLILLN</sequence>
<keyword evidence="1" id="KW-1133">Transmembrane helix</keyword>
<evidence type="ECO:0000256" key="1">
    <source>
        <dbReference type="SAM" id="Phobius"/>
    </source>
</evidence>
<protein>
    <submittedName>
        <fullName evidence="2">Uncharacterized protein</fullName>
    </submittedName>
</protein>
<reference evidence="2" key="2">
    <citation type="journal article" date="2015" name="Data Brief">
        <title>Shoot transcriptome of the giant reed, Arundo donax.</title>
        <authorList>
            <person name="Barrero R.A."/>
            <person name="Guerrero F.D."/>
            <person name="Moolhuijzen P."/>
            <person name="Goolsby J.A."/>
            <person name="Tidwell J."/>
            <person name="Bellgard S.E."/>
            <person name="Bellgard M.I."/>
        </authorList>
    </citation>
    <scope>NUCLEOTIDE SEQUENCE</scope>
    <source>
        <tissue evidence="2">Shoot tissue taken approximately 20 cm above the soil surface</tissue>
    </source>
</reference>
<feature type="transmembrane region" description="Helical" evidence="1">
    <location>
        <begin position="44"/>
        <end position="66"/>
    </location>
</feature>
<keyword evidence="1" id="KW-0472">Membrane</keyword>
<dbReference type="EMBL" id="GBRH01184326">
    <property type="protein sequence ID" value="JAE13570.1"/>
    <property type="molecule type" value="Transcribed_RNA"/>
</dbReference>
<name>A0A0A9FKL8_ARUDO</name>
<organism evidence="2">
    <name type="scientific">Arundo donax</name>
    <name type="common">Giant reed</name>
    <name type="synonym">Donax arundinaceus</name>
    <dbReference type="NCBI Taxonomy" id="35708"/>
    <lineage>
        <taxon>Eukaryota</taxon>
        <taxon>Viridiplantae</taxon>
        <taxon>Streptophyta</taxon>
        <taxon>Embryophyta</taxon>
        <taxon>Tracheophyta</taxon>
        <taxon>Spermatophyta</taxon>
        <taxon>Magnoliopsida</taxon>
        <taxon>Liliopsida</taxon>
        <taxon>Poales</taxon>
        <taxon>Poaceae</taxon>
        <taxon>PACMAD clade</taxon>
        <taxon>Arundinoideae</taxon>
        <taxon>Arundineae</taxon>
        <taxon>Arundo</taxon>
    </lineage>
</organism>
<evidence type="ECO:0000313" key="2">
    <source>
        <dbReference type="EMBL" id="JAE13570.1"/>
    </source>
</evidence>
<keyword evidence="1" id="KW-0812">Transmembrane</keyword>
<dbReference type="AlphaFoldDB" id="A0A0A9FKL8"/>
<accession>A0A0A9FKL8</accession>
<reference evidence="2" key="1">
    <citation type="submission" date="2014-09" db="EMBL/GenBank/DDBJ databases">
        <authorList>
            <person name="Magalhaes I.L.F."/>
            <person name="Oliveira U."/>
            <person name="Santos F.R."/>
            <person name="Vidigal T.H.D.A."/>
            <person name="Brescovit A.D."/>
            <person name="Santos A.J."/>
        </authorList>
    </citation>
    <scope>NUCLEOTIDE SEQUENCE</scope>
    <source>
        <tissue evidence="2">Shoot tissue taken approximately 20 cm above the soil surface</tissue>
    </source>
</reference>
<proteinExistence type="predicted"/>
<feature type="transmembrane region" description="Helical" evidence="1">
    <location>
        <begin position="19"/>
        <end position="37"/>
    </location>
</feature>